<evidence type="ECO:0000313" key="10">
    <source>
        <dbReference type="EMBL" id="CAI9120722.1"/>
    </source>
</evidence>
<dbReference type="CDD" id="cd06173">
    <property type="entry name" value="MFS_MefA_like"/>
    <property type="match status" value="1"/>
</dbReference>
<gene>
    <name evidence="10" type="ORF">LMG32879_001560</name>
</gene>
<dbReference type="GO" id="GO:0022857">
    <property type="term" value="F:transmembrane transporter activity"/>
    <property type="evidence" value="ECO:0007669"/>
    <property type="project" value="InterPro"/>
</dbReference>
<dbReference type="InterPro" id="IPR036259">
    <property type="entry name" value="MFS_trans_sf"/>
</dbReference>
<evidence type="ECO:0000256" key="8">
    <source>
        <dbReference type="SAM" id="Phobius"/>
    </source>
</evidence>
<dbReference type="GO" id="GO:0005886">
    <property type="term" value="C:plasma membrane"/>
    <property type="evidence" value="ECO:0007669"/>
    <property type="project" value="UniProtKB-SubCell"/>
</dbReference>
<feature type="transmembrane region" description="Helical" evidence="8">
    <location>
        <begin position="378"/>
        <end position="399"/>
    </location>
</feature>
<dbReference type="InterPro" id="IPR010290">
    <property type="entry name" value="TM_effector"/>
</dbReference>
<dbReference type="EMBL" id="CATKSH010000007">
    <property type="protein sequence ID" value="CAI9120722.1"/>
    <property type="molecule type" value="Genomic_DNA"/>
</dbReference>
<evidence type="ECO:0000256" key="6">
    <source>
        <dbReference type="ARBA" id="ARBA00023136"/>
    </source>
</evidence>
<feature type="transmembrane region" description="Helical" evidence="8">
    <location>
        <begin position="313"/>
        <end position="330"/>
    </location>
</feature>
<feature type="transmembrane region" description="Helical" evidence="8">
    <location>
        <begin position="289"/>
        <end position="307"/>
    </location>
</feature>
<keyword evidence="2" id="KW-0813">Transport</keyword>
<dbReference type="Proteomes" id="UP001176960">
    <property type="component" value="Unassembled WGS sequence"/>
</dbReference>
<dbReference type="PANTHER" id="PTHR23513:SF11">
    <property type="entry name" value="STAPHYLOFERRIN A TRANSPORTER"/>
    <property type="match status" value="1"/>
</dbReference>
<evidence type="ECO:0000256" key="2">
    <source>
        <dbReference type="ARBA" id="ARBA00022448"/>
    </source>
</evidence>
<keyword evidence="6 8" id="KW-0472">Membrane</keyword>
<feature type="transmembrane region" description="Helical" evidence="8">
    <location>
        <begin position="84"/>
        <end position="108"/>
    </location>
</feature>
<feature type="transmembrane region" description="Helical" evidence="8">
    <location>
        <begin position="351"/>
        <end position="372"/>
    </location>
</feature>
<evidence type="ECO:0000313" key="11">
    <source>
        <dbReference type="Proteomes" id="UP001176960"/>
    </source>
</evidence>
<dbReference type="PANTHER" id="PTHR23513">
    <property type="entry name" value="INTEGRAL MEMBRANE EFFLUX PROTEIN-RELATED"/>
    <property type="match status" value="1"/>
</dbReference>
<evidence type="ECO:0000256" key="7">
    <source>
        <dbReference type="SAM" id="MobiDB-lite"/>
    </source>
</evidence>
<comment type="subcellular location">
    <subcellularLocation>
        <location evidence="1">Cell membrane</location>
        <topology evidence="1">Multi-pass membrane protein</topology>
    </subcellularLocation>
</comment>
<keyword evidence="11" id="KW-1185">Reference proteome</keyword>
<keyword evidence="4 8" id="KW-0812">Transmembrane</keyword>
<dbReference type="PROSITE" id="PS50850">
    <property type="entry name" value="MFS"/>
    <property type="match status" value="1"/>
</dbReference>
<keyword evidence="3" id="KW-1003">Cell membrane</keyword>
<proteinExistence type="predicted"/>
<dbReference type="InterPro" id="IPR020846">
    <property type="entry name" value="MFS_dom"/>
</dbReference>
<feature type="domain" description="Major facilitator superfamily (MFS) profile" evidence="9">
    <location>
        <begin position="177"/>
        <end position="433"/>
    </location>
</feature>
<dbReference type="Gene3D" id="1.20.1250.20">
    <property type="entry name" value="MFS general substrate transporter like domains"/>
    <property type="match status" value="1"/>
</dbReference>
<feature type="region of interest" description="Disordered" evidence="7">
    <location>
        <begin position="407"/>
        <end position="433"/>
    </location>
</feature>
<dbReference type="Pfam" id="PF05977">
    <property type="entry name" value="MFS_3"/>
    <property type="match status" value="1"/>
</dbReference>
<evidence type="ECO:0000256" key="5">
    <source>
        <dbReference type="ARBA" id="ARBA00022989"/>
    </source>
</evidence>
<feature type="transmembrane region" description="Helical" evidence="8">
    <location>
        <begin position="114"/>
        <end position="134"/>
    </location>
</feature>
<name>A0AA35Y1K7_9PROT</name>
<organism evidence="10 11">
    <name type="scientific">Brytella acorum</name>
    <dbReference type="NCBI Taxonomy" id="2959299"/>
    <lineage>
        <taxon>Bacteria</taxon>
        <taxon>Pseudomonadati</taxon>
        <taxon>Pseudomonadota</taxon>
        <taxon>Alphaproteobacteria</taxon>
        <taxon>Acetobacterales</taxon>
        <taxon>Acetobacteraceae</taxon>
        <taxon>Brytella</taxon>
    </lineage>
</organism>
<evidence type="ECO:0000259" key="9">
    <source>
        <dbReference type="PROSITE" id="PS50850"/>
    </source>
</evidence>
<dbReference type="RefSeq" id="WP_289841391.1">
    <property type="nucleotide sequence ID" value="NZ_CATKSH010000007.1"/>
</dbReference>
<feature type="transmembrane region" description="Helical" evidence="8">
    <location>
        <begin position="229"/>
        <end position="251"/>
    </location>
</feature>
<sequence>MNASILRVIRPLSHFNYRIWAIGALVSNIGTWVQRTAQDWLVLTGLTHHSASAVGTVMALQFGPQFLLLPWTGVAADRCNKRHLLMATQAIMGALALMLGILTVTGIIRLWEVYIFAALFGCAAAFDAPVRQTFVAELVGDAELPAAVGVNSMSFNAARMIGPAVCGIVIASIGTGWAFLTNGASFLAVLGSLALLRVSELHPHARSHHGKGAFVEGLRYVWARPDLKAILAMLFLIGTFGLNFPIFTATMAVKVFHANAKEYGLLSSIMAVGTVVGSFLSAGSGEARFRALMTGTLVFGTGCTLAALAPSYWLFAITLTIIGVATLLFTSTTNSVMQLTTEPFMRGRVMALRVGIALGGAPIGAPFVGWVADSFGPRWALGVGALSGFAAAMIGWLTLRKLDLQPRGMPERTPGDTPPHPPQATAARAEQNP</sequence>
<accession>A0AA35Y1K7</accession>
<dbReference type="SUPFAM" id="SSF103473">
    <property type="entry name" value="MFS general substrate transporter"/>
    <property type="match status" value="1"/>
</dbReference>
<comment type="caution">
    <text evidence="10">The sequence shown here is derived from an EMBL/GenBank/DDBJ whole genome shotgun (WGS) entry which is preliminary data.</text>
</comment>
<evidence type="ECO:0000256" key="1">
    <source>
        <dbReference type="ARBA" id="ARBA00004651"/>
    </source>
</evidence>
<evidence type="ECO:0000256" key="3">
    <source>
        <dbReference type="ARBA" id="ARBA00022475"/>
    </source>
</evidence>
<feature type="transmembrane region" description="Helical" evidence="8">
    <location>
        <begin position="263"/>
        <end position="282"/>
    </location>
</feature>
<keyword evidence="5 8" id="KW-1133">Transmembrane helix</keyword>
<dbReference type="AlphaFoldDB" id="A0AA35Y1K7"/>
<reference evidence="10" key="1">
    <citation type="submission" date="2023-03" db="EMBL/GenBank/DDBJ databases">
        <authorList>
            <person name="Cleenwerck I."/>
        </authorList>
    </citation>
    <scope>NUCLEOTIDE SEQUENCE</scope>
    <source>
        <strain evidence="10">LMG 32879</strain>
    </source>
</reference>
<protein>
    <submittedName>
        <fullName evidence="10">MFS transporter</fullName>
    </submittedName>
</protein>
<evidence type="ECO:0000256" key="4">
    <source>
        <dbReference type="ARBA" id="ARBA00022692"/>
    </source>
</evidence>
<feature type="transmembrane region" description="Helical" evidence="8">
    <location>
        <begin position="146"/>
        <end position="171"/>
    </location>
</feature>